<dbReference type="InterPro" id="IPR021338">
    <property type="entry name" value="DUF2953"/>
</dbReference>
<protein>
    <submittedName>
        <fullName evidence="1">DUF2953 domain-containing protein</fullName>
    </submittedName>
</protein>
<proteinExistence type="predicted"/>
<reference evidence="1 2" key="1">
    <citation type="submission" date="2021-02" db="EMBL/GenBank/DDBJ databases">
        <title>Bacillus sp. RD4P76, an endophyte from a halophyte.</title>
        <authorList>
            <person name="Sun J.-Q."/>
        </authorList>
    </citation>
    <scope>NUCLEOTIDE SEQUENCE [LARGE SCALE GENOMIC DNA]</scope>
    <source>
        <strain evidence="1 2">RD4P76</strain>
    </source>
</reference>
<gene>
    <name evidence="1" type="ORF">JR050_07160</name>
</gene>
<keyword evidence="2" id="KW-1185">Reference proteome</keyword>
<comment type="caution">
    <text evidence="1">The sequence shown here is derived from an EMBL/GenBank/DDBJ whole genome shotgun (WGS) entry which is preliminary data.</text>
</comment>
<dbReference type="Proteomes" id="UP001518925">
    <property type="component" value="Unassembled WGS sequence"/>
</dbReference>
<name>A0ABS2DG39_9BACI</name>
<evidence type="ECO:0000313" key="1">
    <source>
        <dbReference type="EMBL" id="MBM6617454.1"/>
    </source>
</evidence>
<accession>A0ABS2DG39</accession>
<evidence type="ECO:0000313" key="2">
    <source>
        <dbReference type="Proteomes" id="UP001518925"/>
    </source>
</evidence>
<sequence length="223" mass="25415">MIWLYIVGGLLLFLILLLISKLHITISFSHKKDDDQLTIKFRVWLFRYTLNIPLIRVDQETNSIVVAKKKEKEEPKSKQFTAQEILNSFKDTKEILQHVISLHRIVSKFFSKVRVHKLEWHTNFGIGDAALTGVLVGAGWALKGSIIGLISRYMRLKEVPEMSITPLFLQVYSQTQIKCIISFRIGNAILAGIRIVKFWKGGKPTLNNGPSILKAKNTEKSLS</sequence>
<organism evidence="1 2">
    <name type="scientific">Bacillus suaedaesalsae</name>
    <dbReference type="NCBI Taxonomy" id="2810349"/>
    <lineage>
        <taxon>Bacteria</taxon>
        <taxon>Bacillati</taxon>
        <taxon>Bacillota</taxon>
        <taxon>Bacilli</taxon>
        <taxon>Bacillales</taxon>
        <taxon>Bacillaceae</taxon>
        <taxon>Bacillus</taxon>
    </lineage>
</organism>
<dbReference type="EMBL" id="JAFELM010000022">
    <property type="protein sequence ID" value="MBM6617454.1"/>
    <property type="molecule type" value="Genomic_DNA"/>
</dbReference>
<dbReference type="RefSeq" id="WP_204202827.1">
    <property type="nucleotide sequence ID" value="NZ_JAFELM010000022.1"/>
</dbReference>
<dbReference type="Pfam" id="PF11167">
    <property type="entry name" value="DUF2953"/>
    <property type="match status" value="1"/>
</dbReference>